<dbReference type="InterPro" id="IPR027785">
    <property type="entry name" value="UvrD-like_helicase_C"/>
</dbReference>
<organism evidence="7 8">
    <name type="scientific">Dactylosporangium roseum</name>
    <dbReference type="NCBI Taxonomy" id="47989"/>
    <lineage>
        <taxon>Bacteria</taxon>
        <taxon>Bacillati</taxon>
        <taxon>Actinomycetota</taxon>
        <taxon>Actinomycetes</taxon>
        <taxon>Micromonosporales</taxon>
        <taxon>Micromonosporaceae</taxon>
        <taxon>Dactylosporangium</taxon>
    </lineage>
</organism>
<protein>
    <submittedName>
        <fullName evidence="7">AAA family ATPase</fullName>
    </submittedName>
</protein>
<dbReference type="InterPro" id="IPR000212">
    <property type="entry name" value="DNA_helicase_UvrD/REP"/>
</dbReference>
<keyword evidence="4 5" id="KW-0067">ATP-binding</keyword>
<keyword evidence="2 5" id="KW-0378">Hydrolase</keyword>
<accession>A0ABY5Z0M4</accession>
<dbReference type="PANTHER" id="PTHR11070">
    <property type="entry name" value="UVRD / RECB / PCRA DNA HELICASE FAMILY MEMBER"/>
    <property type="match status" value="1"/>
</dbReference>
<sequence>MRVDGGVAQQVDLERRIVDAMYERVGVLVADAIAAHSAVLATTPESAEQLYLRDVEAARLTRVVGELRAAERSLCFGRIDSAAGGSVHVGRVGLRSADGDALLVDWRADAARPFYAATLAFPMGLRRRRHLRLDGRRVVEITDEILDGSTPTSQDIVGDGPLMAALGRARTGRMREAVATLQAEQDVIVRSPHRGVTVVEGGPGTGKTIVALHRAAYVLYAFTALAGRGVLIFGPNRRFLDYICEVLPSLGENDVHMATSADLVGLAPTATESESVARIKGQAHLAVALSRWVRDRQPRGVPLEVETGQDTFVLEPELVDAAHRFAVRSGLAHNPARELFKEQVVDDIVNLLEKRTTDALHDMDAEVAAILDIDLDQAVADDLRSLGLDHTPAPDGHPEFDAEGIRAGLLDDPDVDLAVDTVWPRLRATEALEQFLTDTSALMSHLPSLPAAEATLLAHRSGAGYTAADLALLDETRALIEGPPNEVYGHIVVDEAQELSEMQWRMLMRRCPGRSMTIVGDFAQAGAATTVRSWSEALRPFVEDRFDRHTLTVNYRTTAEILDSAAPLLARIAPGQEPSRSIRHGEVSRTTPVTDTDVLTVARNLVAQVNHAHPDELVGVIGPAERITDLTATLDSTGAVIVAAPDARGLEFDTVIVVDPAAIEAQRRSGLRDLYVALTRATKRVHVLELPIT</sequence>
<evidence type="ECO:0000256" key="5">
    <source>
        <dbReference type="PROSITE-ProRule" id="PRU00560"/>
    </source>
</evidence>
<name>A0ABY5Z0M4_9ACTN</name>
<dbReference type="PROSITE" id="PS51198">
    <property type="entry name" value="UVRD_HELICASE_ATP_BIND"/>
    <property type="match status" value="1"/>
</dbReference>
<keyword evidence="1 5" id="KW-0547">Nucleotide-binding</keyword>
<dbReference type="EMBL" id="CP073721">
    <property type="protein sequence ID" value="UWZ35161.1"/>
    <property type="molecule type" value="Genomic_DNA"/>
</dbReference>
<gene>
    <name evidence="7" type="ORF">Drose_28970</name>
</gene>
<dbReference type="Gene3D" id="3.40.50.300">
    <property type="entry name" value="P-loop containing nucleotide triphosphate hydrolases"/>
    <property type="match status" value="3"/>
</dbReference>
<evidence type="ECO:0000313" key="7">
    <source>
        <dbReference type="EMBL" id="UWZ35161.1"/>
    </source>
</evidence>
<evidence type="ECO:0000259" key="6">
    <source>
        <dbReference type="PROSITE" id="PS51198"/>
    </source>
</evidence>
<evidence type="ECO:0000256" key="3">
    <source>
        <dbReference type="ARBA" id="ARBA00022806"/>
    </source>
</evidence>
<evidence type="ECO:0000256" key="1">
    <source>
        <dbReference type="ARBA" id="ARBA00022741"/>
    </source>
</evidence>
<dbReference type="Proteomes" id="UP001058271">
    <property type="component" value="Chromosome"/>
</dbReference>
<evidence type="ECO:0000256" key="4">
    <source>
        <dbReference type="ARBA" id="ARBA00022840"/>
    </source>
</evidence>
<evidence type="ECO:0000313" key="8">
    <source>
        <dbReference type="Proteomes" id="UP001058271"/>
    </source>
</evidence>
<dbReference type="InterPro" id="IPR014016">
    <property type="entry name" value="UvrD-like_ATP-bd"/>
</dbReference>
<dbReference type="SUPFAM" id="SSF52540">
    <property type="entry name" value="P-loop containing nucleoside triphosphate hydrolases"/>
    <property type="match status" value="1"/>
</dbReference>
<feature type="binding site" evidence="5">
    <location>
        <begin position="201"/>
        <end position="208"/>
    </location>
    <ligand>
        <name>ATP</name>
        <dbReference type="ChEBI" id="CHEBI:30616"/>
    </ligand>
</feature>
<feature type="domain" description="UvrD-like helicase ATP-binding" evidence="6">
    <location>
        <begin position="180"/>
        <end position="558"/>
    </location>
</feature>
<evidence type="ECO:0000256" key="2">
    <source>
        <dbReference type="ARBA" id="ARBA00022801"/>
    </source>
</evidence>
<keyword evidence="3 5" id="KW-0347">Helicase</keyword>
<dbReference type="Pfam" id="PF13538">
    <property type="entry name" value="UvrD_C_2"/>
    <property type="match status" value="1"/>
</dbReference>
<dbReference type="RefSeq" id="WP_260724504.1">
    <property type="nucleotide sequence ID" value="NZ_BAAABS010000060.1"/>
</dbReference>
<reference evidence="7" key="1">
    <citation type="submission" date="2021-04" db="EMBL/GenBank/DDBJ databases">
        <title>Biosynthetic gene clusters of Dactylosporangioum roseum.</title>
        <authorList>
            <person name="Hartkoorn R.C."/>
            <person name="Beaudoing E."/>
            <person name="Hot D."/>
            <person name="Moureu S."/>
        </authorList>
    </citation>
    <scope>NUCLEOTIDE SEQUENCE</scope>
    <source>
        <strain evidence="7">NRRL B-16295</strain>
    </source>
</reference>
<proteinExistence type="predicted"/>
<keyword evidence="8" id="KW-1185">Reference proteome</keyword>
<dbReference type="InterPro" id="IPR027417">
    <property type="entry name" value="P-loop_NTPase"/>
</dbReference>
<dbReference type="PANTHER" id="PTHR11070:SF45">
    <property type="entry name" value="DNA 3'-5' HELICASE"/>
    <property type="match status" value="1"/>
</dbReference>